<dbReference type="CDD" id="cd01465">
    <property type="entry name" value="vWA_subgroup"/>
    <property type="match status" value="1"/>
</dbReference>
<dbReference type="Proteomes" id="UP001419910">
    <property type="component" value="Unassembled WGS sequence"/>
</dbReference>
<gene>
    <name evidence="3" type="ORF">ABC974_19665</name>
</gene>
<dbReference type="PANTHER" id="PTHR10579">
    <property type="entry name" value="CALCIUM-ACTIVATED CHLORIDE CHANNEL REGULATOR"/>
    <property type="match status" value="1"/>
</dbReference>
<comment type="caution">
    <text evidence="3">The sequence shown here is derived from an EMBL/GenBank/DDBJ whole genome shotgun (WGS) entry which is preliminary data.</text>
</comment>
<dbReference type="RefSeq" id="WP_343888812.1">
    <property type="nucleotide sequence ID" value="NZ_BAAAEH010000013.1"/>
</dbReference>
<sequence>MKATSIRTKALACVATGALLLAGCDKARHNANNNAESTSLAESSSDMASPVADPSGEKYKPNDISPVHAVADAPVSTFAVDVDTGAYANVRRFLNAGQLPPKDAVRTEEMINYFRYDYPLPADRAAPFSVTTDVAQTPWNHDTKLLRIGLRGYDLSYAKRPPANLVFLVDVSGSMDEPDKLPLVKAALSLVADNLQPRDKVGIVVYAGAAGVVLEPTSDATQIKAALDQLSAGGSTAGGEGIKLAYDTARASFIKGGINRILIATDGDFNVGVTDQRQLEQLIEKERDDGITLTTLGFGQGNFNDALMESMADLGNGNYAYIDSAMEARKVLSEELSSTLFTIAKDVKVQVEFNPAYVSQYRLIGYENRALAEQDFANDKVDAGDIGAGHQVTAIYEVVPAGSKGWLPDRHFTANTRRALAGDRQNGEMAYVRLRYKLPEGDTSRLIERPIAATLLNTQAPPQGDMAFATAVAAFGQKLRGDTRLGDIGYADIRRLAGSQSGYWRQEFVKLTELAEAGQAHAAPQGGGID</sequence>
<dbReference type="EMBL" id="JBDIME010000021">
    <property type="protein sequence ID" value="MEN2791859.1"/>
    <property type="molecule type" value="Genomic_DNA"/>
</dbReference>
<dbReference type="Pfam" id="PF00092">
    <property type="entry name" value="VWA"/>
    <property type="match status" value="1"/>
</dbReference>
<dbReference type="Gene3D" id="3.40.50.410">
    <property type="entry name" value="von Willebrand factor, type A domain"/>
    <property type="match status" value="1"/>
</dbReference>
<dbReference type="PANTHER" id="PTHR10579:SF43">
    <property type="entry name" value="ZINC FINGER (C3HC4-TYPE RING FINGER) FAMILY PROTEIN"/>
    <property type="match status" value="1"/>
</dbReference>
<feature type="region of interest" description="Disordered" evidence="1">
    <location>
        <begin position="35"/>
        <end position="59"/>
    </location>
</feature>
<dbReference type="Pfam" id="PF12034">
    <property type="entry name" value="YfbK_C"/>
    <property type="match status" value="1"/>
</dbReference>
<feature type="compositionally biased region" description="Polar residues" evidence="1">
    <location>
        <begin position="35"/>
        <end position="47"/>
    </location>
</feature>
<reference evidence="3 4" key="1">
    <citation type="submission" date="2024-05" db="EMBL/GenBank/DDBJ databases">
        <authorList>
            <person name="Liu Q."/>
            <person name="Xin Y.-H."/>
        </authorList>
    </citation>
    <scope>NUCLEOTIDE SEQUENCE [LARGE SCALE GENOMIC DNA]</scope>
    <source>
        <strain evidence="3 4">CGMCC 1.10181</strain>
    </source>
</reference>
<organism evidence="3 4">
    <name type="scientific">Sphingomonas oligophenolica</name>
    <dbReference type="NCBI Taxonomy" id="301154"/>
    <lineage>
        <taxon>Bacteria</taxon>
        <taxon>Pseudomonadati</taxon>
        <taxon>Pseudomonadota</taxon>
        <taxon>Alphaproteobacteria</taxon>
        <taxon>Sphingomonadales</taxon>
        <taxon>Sphingomonadaceae</taxon>
        <taxon>Sphingomonas</taxon>
    </lineage>
</organism>
<evidence type="ECO:0000313" key="3">
    <source>
        <dbReference type="EMBL" id="MEN2791859.1"/>
    </source>
</evidence>
<name>A0ABU9Y7T0_9SPHN</name>
<dbReference type="InterPro" id="IPR021908">
    <property type="entry name" value="YfbK_C"/>
</dbReference>
<keyword evidence="4" id="KW-1185">Reference proteome</keyword>
<dbReference type="InterPro" id="IPR036465">
    <property type="entry name" value="vWFA_dom_sf"/>
</dbReference>
<dbReference type="SUPFAM" id="SSF53300">
    <property type="entry name" value="vWA-like"/>
    <property type="match status" value="1"/>
</dbReference>
<feature type="domain" description="VWFA" evidence="2">
    <location>
        <begin position="164"/>
        <end position="340"/>
    </location>
</feature>
<dbReference type="PROSITE" id="PS51257">
    <property type="entry name" value="PROKAR_LIPOPROTEIN"/>
    <property type="match status" value="1"/>
</dbReference>
<dbReference type="InterPro" id="IPR051266">
    <property type="entry name" value="CLCR"/>
</dbReference>
<dbReference type="Pfam" id="PF12450">
    <property type="entry name" value="vWF_A"/>
    <property type="match status" value="1"/>
</dbReference>
<dbReference type="PROSITE" id="PS50234">
    <property type="entry name" value="VWFA"/>
    <property type="match status" value="1"/>
</dbReference>
<dbReference type="InterPro" id="IPR002035">
    <property type="entry name" value="VWF_A"/>
</dbReference>
<dbReference type="SMART" id="SM00327">
    <property type="entry name" value="VWA"/>
    <property type="match status" value="1"/>
</dbReference>
<proteinExistence type="predicted"/>
<protein>
    <submittedName>
        <fullName evidence="3">VWA domain-containing protein</fullName>
    </submittedName>
</protein>
<evidence type="ECO:0000259" key="2">
    <source>
        <dbReference type="PROSITE" id="PS50234"/>
    </source>
</evidence>
<evidence type="ECO:0000313" key="4">
    <source>
        <dbReference type="Proteomes" id="UP001419910"/>
    </source>
</evidence>
<dbReference type="InterPro" id="IPR022156">
    <property type="entry name" value="Uncharacterised_YfbK_N"/>
</dbReference>
<accession>A0ABU9Y7T0</accession>
<evidence type="ECO:0000256" key="1">
    <source>
        <dbReference type="SAM" id="MobiDB-lite"/>
    </source>
</evidence>